<dbReference type="InterPro" id="IPR023198">
    <property type="entry name" value="PGP-like_dom2"/>
</dbReference>
<evidence type="ECO:0000313" key="5">
    <source>
        <dbReference type="EMBL" id="PQJ53573.1"/>
    </source>
</evidence>
<dbReference type="SUPFAM" id="SSF56784">
    <property type="entry name" value="HAD-like"/>
    <property type="match status" value="1"/>
</dbReference>
<dbReference type="CDD" id="cd02588">
    <property type="entry name" value="HAD_L2-DEX"/>
    <property type="match status" value="1"/>
</dbReference>
<dbReference type="OrthoDB" id="5865007at2"/>
<gene>
    <name evidence="5" type="ORF">BTO11_07760</name>
</gene>
<dbReference type="GO" id="GO:0018784">
    <property type="term" value="F:(S)-2-haloacid dehalogenase activity"/>
    <property type="evidence" value="ECO:0007669"/>
    <property type="project" value="UniProtKB-UniRule"/>
</dbReference>
<dbReference type="Gene3D" id="1.10.150.240">
    <property type="entry name" value="Putative phosphatase, domain 2"/>
    <property type="match status" value="1"/>
</dbReference>
<dbReference type="PRINTS" id="PR00413">
    <property type="entry name" value="HADHALOGNASE"/>
</dbReference>
<dbReference type="InterPro" id="IPR006328">
    <property type="entry name" value="2-HAD"/>
</dbReference>
<evidence type="ECO:0000313" key="6">
    <source>
        <dbReference type="Proteomes" id="UP000239007"/>
    </source>
</evidence>
<evidence type="ECO:0000256" key="1">
    <source>
        <dbReference type="ARBA" id="ARBA00008106"/>
    </source>
</evidence>
<dbReference type="InterPro" id="IPR051540">
    <property type="entry name" value="S-2-haloacid_dehalogenase"/>
</dbReference>
<dbReference type="InterPro" id="IPR041492">
    <property type="entry name" value="HAD_2"/>
</dbReference>
<dbReference type="EC" id="3.8.1.2" evidence="3"/>
<organism evidence="5 6">
    <name type="scientific">Psychrosphaera saromensis</name>
    <dbReference type="NCBI Taxonomy" id="716813"/>
    <lineage>
        <taxon>Bacteria</taxon>
        <taxon>Pseudomonadati</taxon>
        <taxon>Pseudomonadota</taxon>
        <taxon>Gammaproteobacteria</taxon>
        <taxon>Alteromonadales</taxon>
        <taxon>Pseudoalteromonadaceae</taxon>
        <taxon>Psychrosphaera</taxon>
    </lineage>
</organism>
<dbReference type="NCBIfam" id="TIGR01493">
    <property type="entry name" value="HAD-SF-IA-v2"/>
    <property type="match status" value="1"/>
</dbReference>
<dbReference type="InterPro" id="IPR006439">
    <property type="entry name" value="HAD-SF_hydro_IA"/>
</dbReference>
<reference evidence="5 6" key="1">
    <citation type="submission" date="2016-12" db="EMBL/GenBank/DDBJ databases">
        <title>Diversity of luminous bacteria.</title>
        <authorList>
            <person name="Yoshizawa S."/>
            <person name="Kogure K."/>
        </authorList>
    </citation>
    <scope>NUCLEOTIDE SEQUENCE [LARGE SCALE GENOMIC DNA]</scope>
    <source>
        <strain evidence="5 6">SA4-48</strain>
    </source>
</reference>
<comment type="similarity">
    <text evidence="1 3">Belongs to the HAD-like hydrolase superfamily. S-2-haloalkanoic acid dehalogenase family.</text>
</comment>
<protein>
    <recommendedName>
        <fullName evidence="3">(S)-2-haloacid dehalogenase</fullName>
        <ecNumber evidence="3">3.8.1.2</ecNumber>
    </recommendedName>
    <alternativeName>
        <fullName evidence="3">2-haloalkanoic acid dehalogenase</fullName>
    </alternativeName>
    <alternativeName>
        <fullName evidence="3">Halocarboxylic acid halidohydrolase</fullName>
    </alternativeName>
    <alternativeName>
        <fullName evidence="3">L-2-haloacid dehalogenase</fullName>
    </alternativeName>
</protein>
<dbReference type="PANTHER" id="PTHR43316">
    <property type="entry name" value="HYDROLASE, HALOACID DELAHOGENASE-RELATED"/>
    <property type="match status" value="1"/>
</dbReference>
<dbReference type="InterPro" id="IPR023214">
    <property type="entry name" value="HAD_sf"/>
</dbReference>
<proteinExistence type="inferred from homology"/>
<dbReference type="Pfam" id="PF13419">
    <property type="entry name" value="HAD_2"/>
    <property type="match status" value="1"/>
</dbReference>
<dbReference type="RefSeq" id="WP_105052058.1">
    <property type="nucleotide sequence ID" value="NZ_BMYG01000002.1"/>
</dbReference>
<accession>A0A2S7UUG0</accession>
<evidence type="ECO:0000256" key="2">
    <source>
        <dbReference type="ARBA" id="ARBA00022801"/>
    </source>
</evidence>
<evidence type="ECO:0000256" key="3">
    <source>
        <dbReference type="RuleBase" id="RU368077"/>
    </source>
</evidence>
<name>A0A2S7UUG0_9GAMM</name>
<dbReference type="SFLD" id="SFLDG01129">
    <property type="entry name" value="C1.5:_HAD__Beta-PGM__Phosphata"/>
    <property type="match status" value="1"/>
</dbReference>
<feature type="signal peptide" evidence="4">
    <location>
        <begin position="1"/>
        <end position="21"/>
    </location>
</feature>
<evidence type="ECO:0000256" key="4">
    <source>
        <dbReference type="SAM" id="SignalP"/>
    </source>
</evidence>
<dbReference type="Gene3D" id="3.40.50.1000">
    <property type="entry name" value="HAD superfamily/HAD-like"/>
    <property type="match status" value="1"/>
</dbReference>
<comment type="function">
    <text evidence="3">Catalyzes the hydrolytic dehalogenation of small (S)-2-haloalkanoic acids to yield the corresponding (R)-2-hydroxyalkanoic acids.</text>
</comment>
<comment type="caution">
    <text evidence="5">The sequence shown here is derived from an EMBL/GenBank/DDBJ whole genome shotgun (WGS) entry which is preliminary data.</text>
</comment>
<keyword evidence="2 3" id="KW-0378">Hydrolase</keyword>
<dbReference type="Proteomes" id="UP000239007">
    <property type="component" value="Unassembled WGS sequence"/>
</dbReference>
<keyword evidence="6" id="KW-1185">Reference proteome</keyword>
<sequence length="254" mass="28116">MKVKLFIICTLLALITTPSIAKESLQNEQKALPKVIFFDVNQTLLDLSNVAKSVTVALKGRDDLVSSWFTTMLHYSLVSNAINDYHHFGEIGVAALQLVAKQNNIPLTENEAKLAIQTPFRDLQPHLDVVMGLKKFKDSGIKLITLTNSSDAGIASQLKNAKLTEYFEGSLTVQHLQVFKPDLRVYKWALEQMNVDAADAMLIAAHTWDIAGAAKVGMQTGFIARPGQYEFELVDKADYAAPDLIQLADKILTR</sequence>
<feature type="chain" id="PRO_5015528547" description="(S)-2-haloacid dehalogenase" evidence="4">
    <location>
        <begin position="22"/>
        <end position="254"/>
    </location>
</feature>
<dbReference type="SFLD" id="SFLDS00003">
    <property type="entry name" value="Haloacid_Dehalogenase"/>
    <property type="match status" value="1"/>
</dbReference>
<dbReference type="InterPro" id="IPR036412">
    <property type="entry name" value="HAD-like_sf"/>
</dbReference>
<keyword evidence="4" id="KW-0732">Signal</keyword>
<dbReference type="AlphaFoldDB" id="A0A2S7UUG0"/>
<dbReference type="EMBL" id="MSCH01000003">
    <property type="protein sequence ID" value="PQJ53573.1"/>
    <property type="molecule type" value="Genomic_DNA"/>
</dbReference>
<comment type="catalytic activity">
    <reaction evidence="3">
        <text>an (S)-2-haloacid + H2O = a (2R)-2-hydroxycarboxylate + a halide anion + H(+)</text>
        <dbReference type="Rhea" id="RHEA:11192"/>
        <dbReference type="ChEBI" id="CHEBI:15377"/>
        <dbReference type="ChEBI" id="CHEBI:15378"/>
        <dbReference type="ChEBI" id="CHEBI:16042"/>
        <dbReference type="ChEBI" id="CHEBI:58314"/>
        <dbReference type="ChEBI" id="CHEBI:137405"/>
        <dbReference type="EC" id="3.8.1.2"/>
    </reaction>
</comment>
<dbReference type="NCBIfam" id="TIGR01428">
    <property type="entry name" value="HAD_type_II"/>
    <property type="match status" value="1"/>
</dbReference>
<dbReference type="PANTHER" id="PTHR43316:SF3">
    <property type="entry name" value="HALOACID DEHALOGENASE, TYPE II (AFU_ORTHOLOGUE AFUA_2G07750)-RELATED"/>
    <property type="match status" value="1"/>
</dbReference>